<organism evidence="2 3">
    <name type="scientific">Nocardia cyriacigeorgica</name>
    <dbReference type="NCBI Taxonomy" id="135487"/>
    <lineage>
        <taxon>Bacteria</taxon>
        <taxon>Bacillati</taxon>
        <taxon>Actinomycetota</taxon>
        <taxon>Actinomycetes</taxon>
        <taxon>Mycobacteriales</taxon>
        <taxon>Nocardiaceae</taxon>
        <taxon>Nocardia</taxon>
    </lineage>
</organism>
<gene>
    <name evidence="2" type="ORF">FEK34_27210</name>
</gene>
<name>A0A5R8NC39_9NOCA</name>
<proteinExistence type="predicted"/>
<evidence type="ECO:0000313" key="3">
    <source>
        <dbReference type="Proteomes" id="UP000306378"/>
    </source>
</evidence>
<evidence type="ECO:0000256" key="1">
    <source>
        <dbReference type="SAM" id="MobiDB-lite"/>
    </source>
</evidence>
<dbReference type="AlphaFoldDB" id="A0A5R8NC39"/>
<dbReference type="Proteomes" id="UP000306378">
    <property type="component" value="Unassembled WGS sequence"/>
</dbReference>
<accession>A0A5R8NC39</accession>
<feature type="region of interest" description="Disordered" evidence="1">
    <location>
        <begin position="26"/>
        <end position="46"/>
    </location>
</feature>
<dbReference type="EMBL" id="VBUT01000013">
    <property type="protein sequence ID" value="TLF73230.1"/>
    <property type="molecule type" value="Genomic_DNA"/>
</dbReference>
<reference evidence="2 3" key="1">
    <citation type="submission" date="2019-05" db="EMBL/GenBank/DDBJ databases">
        <title>Genomes sequences of two Nocardia cyriacigeorgica environmental isolates, type strains Nocardia asteroides ATCC 19247 and Nocardia cyriacigeorgica DSM 44484.</title>
        <authorList>
            <person name="Vautrin F."/>
            <person name="Bergeron E."/>
            <person name="Dubost A."/>
            <person name="Abrouk D."/>
            <person name="Rodriguez Nava V."/>
            <person name="Pujic P."/>
        </authorList>
    </citation>
    <scope>NUCLEOTIDE SEQUENCE [LARGE SCALE GENOMIC DNA]</scope>
    <source>
        <strain evidence="2 3">EML 446</strain>
    </source>
</reference>
<protein>
    <submittedName>
        <fullName evidence="2">Uncharacterized protein</fullName>
    </submittedName>
</protein>
<comment type="caution">
    <text evidence="2">The sequence shown here is derived from an EMBL/GenBank/DDBJ whole genome shotgun (WGS) entry which is preliminary data.</text>
</comment>
<sequence length="107" mass="11159">MCAPGGGAESDAMRGEFGIDRKLRDIAPDCGAPQWPTVDDGGSRRPREAGTCLGALLHDTGHGTFLLTGDPVTDPAALAQMRLPGHESAIEVGVGVERRRDAAPVVR</sequence>
<evidence type="ECO:0000313" key="2">
    <source>
        <dbReference type="EMBL" id="TLF73230.1"/>
    </source>
</evidence>
<dbReference type="RefSeq" id="WP_138452441.1">
    <property type="nucleotide sequence ID" value="NZ_VBUT01000013.1"/>
</dbReference>